<protein>
    <submittedName>
        <fullName evidence="4">CocE/NonD family hydrolase</fullName>
    </submittedName>
</protein>
<accession>A0ABP7XI62</accession>
<dbReference type="InterPro" id="IPR000383">
    <property type="entry name" value="Xaa-Pro-like_dom"/>
</dbReference>
<evidence type="ECO:0000256" key="1">
    <source>
        <dbReference type="ARBA" id="ARBA00022801"/>
    </source>
</evidence>
<dbReference type="GO" id="GO:0016787">
    <property type="term" value="F:hydrolase activity"/>
    <property type="evidence" value="ECO:0007669"/>
    <property type="project" value="UniProtKB-KW"/>
</dbReference>
<organism evidence="4 5">
    <name type="scientific">Nocardioides fonticola</name>
    <dbReference type="NCBI Taxonomy" id="450363"/>
    <lineage>
        <taxon>Bacteria</taxon>
        <taxon>Bacillati</taxon>
        <taxon>Actinomycetota</taxon>
        <taxon>Actinomycetes</taxon>
        <taxon>Propionibacteriales</taxon>
        <taxon>Nocardioidaceae</taxon>
        <taxon>Nocardioides</taxon>
    </lineage>
</organism>
<evidence type="ECO:0000313" key="4">
    <source>
        <dbReference type="EMBL" id="GAA4116343.1"/>
    </source>
</evidence>
<dbReference type="Proteomes" id="UP001501495">
    <property type="component" value="Unassembled WGS sequence"/>
</dbReference>
<dbReference type="InterPro" id="IPR005674">
    <property type="entry name" value="CocE/Ser_esterase"/>
</dbReference>
<dbReference type="SUPFAM" id="SSF49785">
    <property type="entry name" value="Galactose-binding domain-like"/>
    <property type="match status" value="1"/>
</dbReference>
<dbReference type="Gene3D" id="2.60.120.260">
    <property type="entry name" value="Galactose-binding domain-like"/>
    <property type="match status" value="1"/>
</dbReference>
<feature type="region of interest" description="Disordered" evidence="2">
    <location>
        <begin position="500"/>
        <end position="520"/>
    </location>
</feature>
<keyword evidence="5" id="KW-1185">Reference proteome</keyword>
<sequence length="557" mass="59207">MSTVEHRSREVAIRLRDGVVLRGTLHLPGAADAVRVPTLLQRTPYDRADPHETQTMTCLPVARALAAGFAVLLLDCRGRHGSAGAFEPFAAEADDARDVLAWVRAADFSDGRVVGYGPSYVGAVQFVGGEGGYDAILPALTSAAPRRDWVRQGGAVNLGFLLTWIIEALAPHDLERRGIAADDPRRLLLDSLLADPRAALHRLPVLDGGLEAIAPWLADWLATPDDEQGDGQDDGQDDAGVPALHVAGLHDVFLEGSLATYAAMRAGAAGDRQHLVLGPWSHGERGEWQGVLRHAGGAASAIDLAGRQLAFAEAVLAGRRPAMPRVLHYLTGAGRWCVAEEWPPPSAPHVLHLAPGELRATPGPAAEVVVRADPADPVPTCGGPTFLPGMAVCRHAGPHDQRPIEARDDVAVFRSEPLEEPLTVVGPVVAELSCSSDAIDLDWAVRLVDVAPDGVPHGVTDGIRRVRQEPGIMRVEIAIGHVSHVFGAGHRIGLQIAGSNHPRFDRATHTGADPWRTPPSRMRPAVQILHLGGEHVARIALPVPVPPVPPVLPEEHP</sequence>
<evidence type="ECO:0000313" key="5">
    <source>
        <dbReference type="Proteomes" id="UP001501495"/>
    </source>
</evidence>
<evidence type="ECO:0000256" key="2">
    <source>
        <dbReference type="SAM" id="MobiDB-lite"/>
    </source>
</evidence>
<dbReference type="EMBL" id="BAAAZH010000012">
    <property type="protein sequence ID" value="GAA4116343.1"/>
    <property type="molecule type" value="Genomic_DNA"/>
</dbReference>
<dbReference type="NCBIfam" id="TIGR00976">
    <property type="entry name" value="CocE_NonD"/>
    <property type="match status" value="1"/>
</dbReference>
<dbReference type="InterPro" id="IPR008979">
    <property type="entry name" value="Galactose-bd-like_sf"/>
</dbReference>
<dbReference type="SMART" id="SM00939">
    <property type="entry name" value="PepX_C"/>
    <property type="match status" value="1"/>
</dbReference>
<dbReference type="InterPro" id="IPR013736">
    <property type="entry name" value="Xaa-Pro_dipept_C"/>
</dbReference>
<keyword evidence="1 4" id="KW-0378">Hydrolase</keyword>
<dbReference type="InterPro" id="IPR029058">
    <property type="entry name" value="AB_hydrolase_fold"/>
</dbReference>
<dbReference type="Gene3D" id="1.10.3020.10">
    <property type="entry name" value="alpha-amino acid ester hydrolase ( Helical cap domain)"/>
    <property type="match status" value="1"/>
</dbReference>
<reference evidence="5" key="1">
    <citation type="journal article" date="2019" name="Int. J. Syst. Evol. Microbiol.">
        <title>The Global Catalogue of Microorganisms (GCM) 10K type strain sequencing project: providing services to taxonomists for standard genome sequencing and annotation.</title>
        <authorList>
            <consortium name="The Broad Institute Genomics Platform"/>
            <consortium name="The Broad Institute Genome Sequencing Center for Infectious Disease"/>
            <person name="Wu L."/>
            <person name="Ma J."/>
        </authorList>
    </citation>
    <scope>NUCLEOTIDE SEQUENCE [LARGE SCALE GENOMIC DNA]</scope>
    <source>
        <strain evidence="5">JCM 16703</strain>
    </source>
</reference>
<dbReference type="RefSeq" id="WP_344732781.1">
    <property type="nucleotide sequence ID" value="NZ_BAAAZH010000012.1"/>
</dbReference>
<gene>
    <name evidence="4" type="ORF">GCM10022215_15940</name>
</gene>
<proteinExistence type="predicted"/>
<dbReference type="Pfam" id="PF08530">
    <property type="entry name" value="PepX_C"/>
    <property type="match status" value="1"/>
</dbReference>
<dbReference type="Pfam" id="PF02129">
    <property type="entry name" value="Peptidase_S15"/>
    <property type="match status" value="1"/>
</dbReference>
<dbReference type="SUPFAM" id="SSF53474">
    <property type="entry name" value="alpha/beta-Hydrolases"/>
    <property type="match status" value="1"/>
</dbReference>
<comment type="caution">
    <text evidence="4">The sequence shown here is derived from an EMBL/GenBank/DDBJ whole genome shotgun (WGS) entry which is preliminary data.</text>
</comment>
<dbReference type="Gene3D" id="3.40.50.1820">
    <property type="entry name" value="alpha/beta hydrolase"/>
    <property type="match status" value="1"/>
</dbReference>
<feature type="domain" description="Xaa-Pro dipeptidyl-peptidase C-terminal" evidence="3">
    <location>
        <begin position="309"/>
        <end position="540"/>
    </location>
</feature>
<name>A0ABP7XI62_9ACTN</name>
<evidence type="ECO:0000259" key="3">
    <source>
        <dbReference type="SMART" id="SM00939"/>
    </source>
</evidence>